<dbReference type="Gene3D" id="3.30.2310.20">
    <property type="entry name" value="RelE-like"/>
    <property type="match status" value="1"/>
</dbReference>
<evidence type="ECO:0000256" key="1">
    <source>
        <dbReference type="ARBA" id="ARBA00022649"/>
    </source>
</evidence>
<dbReference type="AlphaFoldDB" id="W4MBV8"/>
<comment type="caution">
    <text evidence="2">The sequence shown here is derived from an EMBL/GenBank/DDBJ whole genome shotgun (WGS) entry which is preliminary data.</text>
</comment>
<keyword evidence="1" id="KW-1277">Toxin-antitoxin system</keyword>
<dbReference type="Proteomes" id="UP000019140">
    <property type="component" value="Unassembled WGS sequence"/>
</dbReference>
<reference evidence="2 3" key="1">
    <citation type="journal article" date="2014" name="Nature">
        <title>An environmental bacterial taxon with a large and distinct metabolic repertoire.</title>
        <authorList>
            <person name="Wilson M.C."/>
            <person name="Mori T."/>
            <person name="Ruckert C."/>
            <person name="Uria A.R."/>
            <person name="Helf M.J."/>
            <person name="Takada K."/>
            <person name="Gernert C."/>
            <person name="Steffens U.A."/>
            <person name="Heycke N."/>
            <person name="Schmitt S."/>
            <person name="Rinke C."/>
            <person name="Helfrich E.J."/>
            <person name="Brachmann A.O."/>
            <person name="Gurgui C."/>
            <person name="Wakimoto T."/>
            <person name="Kracht M."/>
            <person name="Crusemann M."/>
            <person name="Hentschel U."/>
            <person name="Abe I."/>
            <person name="Matsunaga S."/>
            <person name="Kalinowski J."/>
            <person name="Takeyama H."/>
            <person name="Piel J."/>
        </authorList>
    </citation>
    <scope>NUCLEOTIDE SEQUENCE [LARGE SCALE GENOMIC DNA]</scope>
    <source>
        <strain evidence="3">TSY2</strain>
    </source>
</reference>
<dbReference type="HOGENOM" id="CLU_2854729_0_0_7"/>
<protein>
    <recommendedName>
        <fullName evidence="4">Plasmid stabilization protein</fullName>
    </recommendedName>
</protein>
<organism evidence="2 3">
    <name type="scientific">Candidatus Entotheonella gemina</name>
    <dbReference type="NCBI Taxonomy" id="1429439"/>
    <lineage>
        <taxon>Bacteria</taxon>
        <taxon>Pseudomonadati</taxon>
        <taxon>Nitrospinota/Tectimicrobiota group</taxon>
        <taxon>Candidatus Tectimicrobiota</taxon>
        <taxon>Candidatus Entotheonellia</taxon>
        <taxon>Candidatus Entotheonellales</taxon>
        <taxon>Candidatus Entotheonellaceae</taxon>
        <taxon>Candidatus Entotheonella</taxon>
    </lineage>
</organism>
<evidence type="ECO:0008006" key="4">
    <source>
        <dbReference type="Google" id="ProtNLM"/>
    </source>
</evidence>
<sequence>LDSTLHGCFGMLADNPRLGRDYSRVKDEARRFEYVSHSVYYQITSYGILVLRILGQNQDPARHL</sequence>
<dbReference type="InterPro" id="IPR035093">
    <property type="entry name" value="RelE/ParE_toxin_dom_sf"/>
</dbReference>
<proteinExistence type="predicted"/>
<keyword evidence="3" id="KW-1185">Reference proteome</keyword>
<dbReference type="InterPro" id="IPR007712">
    <property type="entry name" value="RelE/ParE_toxin"/>
</dbReference>
<gene>
    <name evidence="2" type="ORF">ETSY2_11555</name>
</gene>
<accession>W4MBV8</accession>
<name>W4MBV8_9BACT</name>
<feature type="non-terminal residue" evidence="2">
    <location>
        <position position="1"/>
    </location>
</feature>
<dbReference type="EMBL" id="AZHX01000468">
    <property type="protein sequence ID" value="ETX07386.1"/>
    <property type="molecule type" value="Genomic_DNA"/>
</dbReference>
<dbReference type="Pfam" id="PF05016">
    <property type="entry name" value="ParE_toxin"/>
    <property type="match status" value="1"/>
</dbReference>
<evidence type="ECO:0000313" key="3">
    <source>
        <dbReference type="Proteomes" id="UP000019140"/>
    </source>
</evidence>
<evidence type="ECO:0000313" key="2">
    <source>
        <dbReference type="EMBL" id="ETX07386.1"/>
    </source>
</evidence>